<proteinExistence type="evidence at transcript level"/>
<evidence type="ECO:0000256" key="2">
    <source>
        <dbReference type="ARBA" id="ARBA00023015"/>
    </source>
</evidence>
<protein>
    <recommendedName>
        <fullName evidence="6">X-box-binding protein 1</fullName>
    </recommendedName>
</protein>
<evidence type="ECO:0000256" key="1">
    <source>
        <dbReference type="ARBA" id="ARBA00022843"/>
    </source>
</evidence>
<organism evidence="9">
    <name type="scientific">Saccoglossus kowalevskii</name>
    <name type="common">Acorn worm</name>
    <dbReference type="NCBI Taxonomy" id="10224"/>
    <lineage>
        <taxon>Eukaryota</taxon>
        <taxon>Metazoa</taxon>
        <taxon>Hemichordata</taxon>
        <taxon>Enteropneusta</taxon>
        <taxon>Harrimaniidae</taxon>
        <taxon>Saccoglossus</taxon>
    </lineage>
</organism>
<keyword evidence="4" id="KW-0804">Transcription</keyword>
<name>D1LXI7_SACKO</name>
<evidence type="ECO:0000256" key="7">
    <source>
        <dbReference type="SAM" id="Coils"/>
    </source>
</evidence>
<keyword evidence="7" id="KW-0175">Coiled coil</keyword>
<dbReference type="OrthoDB" id="20960at2759"/>
<dbReference type="KEGG" id="sko:100313767"/>
<accession>D1LXI7</accession>
<reference evidence="9" key="1">
    <citation type="submission" date="2009-10" db="EMBL/GenBank/DDBJ databases">
        <authorList>
            <person name="Freeman R.M.Jr."/>
            <person name="Wu M.M."/>
            <person name="Gerhart J.J."/>
        </authorList>
    </citation>
    <scope>NUCLEOTIDE SEQUENCE</scope>
</reference>
<evidence type="ECO:0000313" key="10">
    <source>
        <dbReference type="Proteomes" id="UP000694865"/>
    </source>
</evidence>
<keyword evidence="2" id="KW-0805">Transcription regulation</keyword>
<evidence type="ECO:0000256" key="4">
    <source>
        <dbReference type="ARBA" id="ARBA00023163"/>
    </source>
</evidence>
<dbReference type="GO" id="GO:0000977">
    <property type="term" value="F:RNA polymerase II transcription regulatory region sequence-specific DNA binding"/>
    <property type="evidence" value="ECO:0007669"/>
    <property type="project" value="TreeGrafter"/>
</dbReference>
<evidence type="ECO:0000256" key="6">
    <source>
        <dbReference type="ARBA" id="ARBA00040165"/>
    </source>
</evidence>
<dbReference type="Pfam" id="PF07716">
    <property type="entry name" value="bZIP_2"/>
    <property type="match status" value="1"/>
</dbReference>
<dbReference type="GO" id="GO:0005634">
    <property type="term" value="C:nucleus"/>
    <property type="evidence" value="ECO:0007669"/>
    <property type="project" value="TreeGrafter"/>
</dbReference>
<feature type="domain" description="BZIP" evidence="8">
    <location>
        <begin position="55"/>
        <end position="118"/>
    </location>
</feature>
<evidence type="ECO:0000313" key="11">
    <source>
        <dbReference type="RefSeq" id="NP_001161680.1"/>
    </source>
</evidence>
<dbReference type="PANTHER" id="PTHR46542">
    <property type="entry name" value="X-BOX BINDING PROTEIN 1"/>
    <property type="match status" value="1"/>
</dbReference>
<keyword evidence="3" id="KW-0238">DNA-binding</keyword>
<keyword evidence="5" id="KW-0539">Nucleus</keyword>
<evidence type="ECO:0000256" key="3">
    <source>
        <dbReference type="ARBA" id="ARBA00023125"/>
    </source>
</evidence>
<dbReference type="Gene3D" id="1.20.5.170">
    <property type="match status" value="1"/>
</dbReference>
<sequence>MATTTILITPARRITPATPLTTIRTTANMASPVTSDVNVQQPVRKRQRLTHLSPEEKFMRRKLKNRVAAQTARDRKKAHMDSIQSRVSILEAKNRQLLMANEALRKQSNLLNEENKSLKAQLRLQQNSTVEIKQEKDSKDTTLCKLERDGCGSAVLSVPQQKEHTQILSSWLAMLLLWSLNSCWGYSKTSTPMDSLKRNLETLFPNSPVNPNVPQMPRWWGPQQSQLESLNELIRFDHEYYKKPVICEQSVDNKTTATTEEKTVVPDMIPSPAIPDVAVLDMETEPDMSEMFSSSVDLNCNIEDLLSVDSAKCDSYSDSGISDSESMGFPASPLSNDWQETFTDLFPSLV</sequence>
<keyword evidence="10" id="KW-1185">Reference proteome</keyword>
<feature type="coiled-coil region" evidence="7">
    <location>
        <begin position="87"/>
        <end position="128"/>
    </location>
</feature>
<dbReference type="SUPFAM" id="SSF57959">
    <property type="entry name" value="Leucine zipper domain"/>
    <property type="match status" value="1"/>
</dbReference>
<dbReference type="Proteomes" id="UP000694865">
    <property type="component" value="Unplaced"/>
</dbReference>
<dbReference type="CDD" id="cd14691">
    <property type="entry name" value="bZIP_XBP1"/>
    <property type="match status" value="1"/>
</dbReference>
<dbReference type="InterPro" id="IPR052470">
    <property type="entry name" value="ER_Stress-Reg_TF"/>
</dbReference>
<dbReference type="InterPro" id="IPR004827">
    <property type="entry name" value="bZIP"/>
</dbReference>
<dbReference type="PROSITE" id="PS50217">
    <property type="entry name" value="BZIP"/>
    <property type="match status" value="1"/>
</dbReference>
<reference evidence="11" key="2">
    <citation type="submission" date="2025-05" db="UniProtKB">
        <authorList>
            <consortium name="RefSeq"/>
        </authorList>
    </citation>
    <scope>IDENTIFICATION</scope>
</reference>
<dbReference type="RefSeq" id="NP_001161680.1">
    <property type="nucleotide sequence ID" value="NM_001168208.1"/>
</dbReference>
<dbReference type="PANTHER" id="PTHR46542:SF1">
    <property type="entry name" value="X-BOX BINDING PROTEIN 1"/>
    <property type="match status" value="1"/>
</dbReference>
<keyword evidence="1" id="KW-0832">Ubl conjugation</keyword>
<dbReference type="GO" id="GO:0000981">
    <property type="term" value="F:DNA-binding transcription factor activity, RNA polymerase II-specific"/>
    <property type="evidence" value="ECO:0007669"/>
    <property type="project" value="TreeGrafter"/>
</dbReference>
<dbReference type="GeneID" id="100313767"/>
<dbReference type="EMBL" id="GU076164">
    <property type="protein sequence ID" value="ACY92693.1"/>
    <property type="molecule type" value="mRNA"/>
</dbReference>
<dbReference type="AlphaFoldDB" id="D1LXI7"/>
<evidence type="ECO:0000256" key="5">
    <source>
        <dbReference type="ARBA" id="ARBA00023242"/>
    </source>
</evidence>
<dbReference type="PROSITE" id="PS00036">
    <property type="entry name" value="BZIP_BASIC"/>
    <property type="match status" value="1"/>
</dbReference>
<evidence type="ECO:0000313" key="9">
    <source>
        <dbReference type="EMBL" id="ACY92693.1"/>
    </source>
</evidence>
<dbReference type="InterPro" id="IPR046347">
    <property type="entry name" value="bZIP_sf"/>
</dbReference>
<evidence type="ECO:0000259" key="8">
    <source>
        <dbReference type="PROSITE" id="PS50217"/>
    </source>
</evidence>
<gene>
    <name evidence="11" type="primary">LOC100313767</name>
</gene>
<dbReference type="SMART" id="SM00338">
    <property type="entry name" value="BRLZ"/>
    <property type="match status" value="1"/>
</dbReference>